<dbReference type="Proteomes" id="UP001611397">
    <property type="component" value="Unassembled WGS sequence"/>
</dbReference>
<dbReference type="EMBL" id="JBIRWM010000006">
    <property type="protein sequence ID" value="MFI2156984.1"/>
    <property type="molecule type" value="Genomic_DNA"/>
</dbReference>
<protein>
    <submittedName>
        <fullName evidence="2">Uncharacterized protein</fullName>
    </submittedName>
</protein>
<proteinExistence type="predicted"/>
<gene>
    <name evidence="2" type="ORF">ACH49L_15080</name>
</gene>
<evidence type="ECO:0000313" key="3">
    <source>
        <dbReference type="Proteomes" id="UP001611397"/>
    </source>
</evidence>
<dbReference type="RefSeq" id="WP_159061669.1">
    <property type="nucleotide sequence ID" value="NZ_JBIRUT010000004.1"/>
</dbReference>
<keyword evidence="3" id="KW-1185">Reference proteome</keyword>
<evidence type="ECO:0000313" key="2">
    <source>
        <dbReference type="EMBL" id="MFI2156984.1"/>
    </source>
</evidence>
<name>A0ABW7V6F6_STROI</name>
<feature type="region of interest" description="Disordered" evidence="1">
    <location>
        <begin position="1"/>
        <end position="69"/>
    </location>
</feature>
<accession>A0ABW7V6F6</accession>
<comment type="caution">
    <text evidence="2">The sequence shown here is derived from an EMBL/GenBank/DDBJ whole genome shotgun (WGS) entry which is preliminary data.</text>
</comment>
<organism evidence="2 3">
    <name type="scientific">Streptomyces olivaceoviridis</name>
    <name type="common">Streptomyces corchorusii</name>
    <dbReference type="NCBI Taxonomy" id="1921"/>
    <lineage>
        <taxon>Bacteria</taxon>
        <taxon>Bacillati</taxon>
        <taxon>Actinomycetota</taxon>
        <taxon>Actinomycetes</taxon>
        <taxon>Kitasatosporales</taxon>
        <taxon>Streptomycetaceae</taxon>
        <taxon>Streptomyces</taxon>
    </lineage>
</organism>
<reference evidence="2 3" key="1">
    <citation type="submission" date="2024-10" db="EMBL/GenBank/DDBJ databases">
        <title>The Natural Products Discovery Center: Release of the First 8490 Sequenced Strains for Exploring Actinobacteria Biosynthetic Diversity.</title>
        <authorList>
            <person name="Kalkreuter E."/>
            <person name="Kautsar S.A."/>
            <person name="Yang D."/>
            <person name="Bader C.D."/>
            <person name="Teijaro C.N."/>
            <person name="Fluegel L."/>
            <person name="Davis C.M."/>
            <person name="Simpson J.R."/>
            <person name="Lauterbach L."/>
            <person name="Steele A.D."/>
            <person name="Gui C."/>
            <person name="Meng S."/>
            <person name="Li G."/>
            <person name="Viehrig K."/>
            <person name="Ye F."/>
            <person name="Su P."/>
            <person name="Kiefer A.F."/>
            <person name="Nichols A."/>
            <person name="Cepeda A.J."/>
            <person name="Yan W."/>
            <person name="Fan B."/>
            <person name="Jiang Y."/>
            <person name="Adhikari A."/>
            <person name="Zheng C.-J."/>
            <person name="Schuster L."/>
            <person name="Cowan T.M."/>
            <person name="Smanski M.J."/>
            <person name="Chevrette M.G."/>
            <person name="De Carvalho L.P.S."/>
            <person name="Shen B."/>
        </authorList>
    </citation>
    <scope>NUCLEOTIDE SEQUENCE [LARGE SCALE GENOMIC DNA]</scope>
    <source>
        <strain evidence="2 3">NPDC020295</strain>
    </source>
</reference>
<sequence>MKHRPPLPTPLHTLLPTPPFLPLITLPTAPQGARARGPGPDARGHTMGGAGAGSSWVPFSPPRYWGPEG</sequence>
<evidence type="ECO:0000256" key="1">
    <source>
        <dbReference type="SAM" id="MobiDB-lite"/>
    </source>
</evidence>